<feature type="compositionally biased region" description="Low complexity" evidence="4">
    <location>
        <begin position="880"/>
        <end position="890"/>
    </location>
</feature>
<dbReference type="CDD" id="cd12148">
    <property type="entry name" value="fungal_TF_MHR"/>
    <property type="match status" value="1"/>
</dbReference>
<feature type="compositionally biased region" description="Basic and acidic residues" evidence="4">
    <location>
        <begin position="267"/>
        <end position="279"/>
    </location>
</feature>
<evidence type="ECO:0000256" key="2">
    <source>
        <dbReference type="ARBA" id="ARBA00023242"/>
    </source>
</evidence>
<feature type="region of interest" description="Disordered" evidence="4">
    <location>
        <begin position="31"/>
        <end position="68"/>
    </location>
</feature>
<dbReference type="SMART" id="SM00906">
    <property type="entry name" value="Fungal_trans"/>
    <property type="match status" value="1"/>
</dbReference>
<dbReference type="PANTHER" id="PTHR47654:SF5">
    <property type="entry name" value="TRANSCRIPTION FACTOR DOMAIN-CONTAINING PROTEIN"/>
    <property type="match status" value="1"/>
</dbReference>
<dbReference type="PROSITE" id="PS00463">
    <property type="entry name" value="ZN2_CY6_FUNGAL_1"/>
    <property type="match status" value="1"/>
</dbReference>
<dbReference type="PANTHER" id="PTHR47654">
    <property type="entry name" value="ZN(II)2CYS6 TRANSCRIPTION FACTOR (EUROFUNG)-RELATED"/>
    <property type="match status" value="1"/>
</dbReference>
<proteinExistence type="predicted"/>
<accession>A0A8H7B1G1</accession>
<feature type="region of interest" description="Disordered" evidence="4">
    <location>
        <begin position="879"/>
        <end position="908"/>
    </location>
</feature>
<feature type="region of interest" description="Disordered" evidence="4">
    <location>
        <begin position="500"/>
        <end position="544"/>
    </location>
</feature>
<feature type="compositionally biased region" description="Polar residues" evidence="4">
    <location>
        <begin position="785"/>
        <end position="803"/>
    </location>
</feature>
<dbReference type="InterPro" id="IPR007219">
    <property type="entry name" value="XnlR_reg_dom"/>
</dbReference>
<gene>
    <name evidence="6" type="ORF">GT037_008490</name>
</gene>
<feature type="compositionally biased region" description="Basic and acidic residues" evidence="4">
    <location>
        <begin position="182"/>
        <end position="197"/>
    </location>
</feature>
<dbReference type="SUPFAM" id="SSF57701">
    <property type="entry name" value="Zn2/Cys6 DNA-binding domain"/>
    <property type="match status" value="1"/>
</dbReference>
<dbReference type="Gene3D" id="4.10.240.10">
    <property type="entry name" value="Zn(2)-C6 fungal-type DNA-binding domain"/>
    <property type="match status" value="1"/>
</dbReference>
<evidence type="ECO:0000256" key="1">
    <source>
        <dbReference type="ARBA" id="ARBA00022723"/>
    </source>
</evidence>
<feature type="domain" description="Zn(2)-C6 fungal-type" evidence="5">
    <location>
        <begin position="86"/>
        <end position="116"/>
    </location>
</feature>
<dbReference type="InterPro" id="IPR036864">
    <property type="entry name" value="Zn2-C6_fun-type_DNA-bd_sf"/>
</dbReference>
<sequence>GSMRKLHLHWQYRSSTGLQTSSACAMQQIPLGQSSDGQGRKTATQKTAPQQGNENSERPEREERVSVTPLPTLRQYILTCSFRARACKTCRKRKVRCSGDTPRCTNCERNNLACVYDPARRDRLGEAMRLNKNLINLLKDLEGRVDEEDRKIINQTLHDVEDDLVSSGSLQSVRIRGKRPRDHSPTRQDGNHSDHGEAFVTASVGSNEDLDFLDEDLMRDPRARETGYMGQNSEVQWLRSVQRQAERGNTDPRGQRYGPPGASTEAIDERSDALHERRQNARSGSMHHITDATFYLDSDDIEIDIAVDPREMPSPEIAEKFFACYMDTVHGTFPLMPTNFEDQFRRYIQASKYGHPFFVPDSWRATMNLLFAIGAKYSHLVGAEWRGDERDHLIYMTRAVQLLGLKDTLTFLAAPSLDKIQATGTLAFYFLVIGHVSRAWIMIGLSIRLALALGLHLRNEDTSLSDSKREPLVKTWWCLHSIECLVSSITGRPPVIGNEDCTVSLPQQSPESPTRQTSRIRTNYGSPQTTANSRASESSKRKTDKSHYHHTYITLNLIQQKVLLSLYAPRTAVRSWQYVQTKIAELLKELENWVQTALPPEDARPSTWTQRSDLNRERFLLRIYYWSAKVLITRPCLCRIERRIATESSKSMNFNTDTAETCVEAARQMTMLFPEQPDTGFIYSQGPWWDVVHIIMQALAVLLLEMAYEGKHLKDEKADILACIKKMIRWLRAMKANDPVAARAHDVVYKILNTCAPVLREQVKELVDDDNNWTSQPARPARSGASPTFQSQSTSWDTPSGTGYSEEMPPNYPPPLSHDHFVDPLLQYPLSTQQLTPSTFGNPFFTSFDQGVPIVEMQQLWQSAPFSNLDWDASGMSISQQQLMQQQMQQDDPIEQEHEGGDFSEPPS</sequence>
<dbReference type="AlphaFoldDB" id="A0A8H7B1G1"/>
<dbReference type="InterPro" id="IPR001138">
    <property type="entry name" value="Zn2Cys6_DnaBD"/>
</dbReference>
<dbReference type="SMART" id="SM00066">
    <property type="entry name" value="GAL4"/>
    <property type="match status" value="1"/>
</dbReference>
<dbReference type="InterPro" id="IPR053230">
    <property type="entry name" value="Trans_reg_galc"/>
</dbReference>
<evidence type="ECO:0000313" key="6">
    <source>
        <dbReference type="EMBL" id="KAF7673167.1"/>
    </source>
</evidence>
<feature type="region of interest" description="Disordered" evidence="4">
    <location>
        <begin position="242"/>
        <end position="283"/>
    </location>
</feature>
<dbReference type="GO" id="GO:0003677">
    <property type="term" value="F:DNA binding"/>
    <property type="evidence" value="ECO:0007669"/>
    <property type="project" value="InterPro"/>
</dbReference>
<dbReference type="PROSITE" id="PS50048">
    <property type="entry name" value="ZN2_CY6_FUNGAL_2"/>
    <property type="match status" value="1"/>
</dbReference>
<feature type="non-terminal residue" evidence="6">
    <location>
        <position position="1"/>
    </location>
</feature>
<keyword evidence="7" id="KW-1185">Reference proteome</keyword>
<dbReference type="GO" id="GO:0000981">
    <property type="term" value="F:DNA-binding transcription factor activity, RNA polymerase II-specific"/>
    <property type="evidence" value="ECO:0007669"/>
    <property type="project" value="InterPro"/>
</dbReference>
<dbReference type="EMBL" id="JAAABM010000013">
    <property type="protein sequence ID" value="KAF7673167.1"/>
    <property type="molecule type" value="Genomic_DNA"/>
</dbReference>
<feature type="region of interest" description="Disordered" evidence="4">
    <location>
        <begin position="168"/>
        <end position="197"/>
    </location>
</feature>
<evidence type="ECO:0000256" key="4">
    <source>
        <dbReference type="SAM" id="MobiDB-lite"/>
    </source>
</evidence>
<comment type="caution">
    <text evidence="6">The sequence shown here is derived from an EMBL/GenBank/DDBJ whole genome shotgun (WGS) entry which is preliminary data.</text>
</comment>
<feature type="region of interest" description="Disordered" evidence="4">
    <location>
        <begin position="769"/>
        <end position="816"/>
    </location>
</feature>
<organism evidence="6 7">
    <name type="scientific">Alternaria burnsii</name>
    <dbReference type="NCBI Taxonomy" id="1187904"/>
    <lineage>
        <taxon>Eukaryota</taxon>
        <taxon>Fungi</taxon>
        <taxon>Dikarya</taxon>
        <taxon>Ascomycota</taxon>
        <taxon>Pezizomycotina</taxon>
        <taxon>Dothideomycetes</taxon>
        <taxon>Pleosporomycetidae</taxon>
        <taxon>Pleosporales</taxon>
        <taxon>Pleosporineae</taxon>
        <taxon>Pleosporaceae</taxon>
        <taxon>Alternaria</taxon>
        <taxon>Alternaria sect. Alternaria</taxon>
    </lineage>
</organism>
<dbReference type="Pfam" id="PF04082">
    <property type="entry name" value="Fungal_trans"/>
    <property type="match status" value="1"/>
</dbReference>
<evidence type="ECO:0000256" key="3">
    <source>
        <dbReference type="SAM" id="Coils"/>
    </source>
</evidence>
<dbReference type="GO" id="GO:0008270">
    <property type="term" value="F:zinc ion binding"/>
    <property type="evidence" value="ECO:0007669"/>
    <property type="project" value="InterPro"/>
</dbReference>
<name>A0A8H7B1G1_9PLEO</name>
<dbReference type="GeneID" id="62206715"/>
<dbReference type="RefSeq" id="XP_038783502.1">
    <property type="nucleotide sequence ID" value="XM_038933537.1"/>
</dbReference>
<feature type="compositionally biased region" description="Basic and acidic residues" evidence="4">
    <location>
        <begin position="244"/>
        <end position="254"/>
    </location>
</feature>
<feature type="compositionally biased region" description="Polar residues" evidence="4">
    <location>
        <begin position="504"/>
        <end position="536"/>
    </location>
</feature>
<dbReference type="GO" id="GO:0006351">
    <property type="term" value="P:DNA-templated transcription"/>
    <property type="evidence" value="ECO:0007669"/>
    <property type="project" value="InterPro"/>
</dbReference>
<protein>
    <submittedName>
        <fullName evidence="6">Fungal specific transcription factor domain containing protein</fullName>
    </submittedName>
</protein>
<feature type="compositionally biased region" description="Basic and acidic residues" evidence="4">
    <location>
        <begin position="55"/>
        <end position="65"/>
    </location>
</feature>
<dbReference type="Pfam" id="PF00172">
    <property type="entry name" value="Zn_clus"/>
    <property type="match status" value="1"/>
</dbReference>
<keyword evidence="2" id="KW-0539">Nucleus</keyword>
<dbReference type="CDD" id="cd00067">
    <property type="entry name" value="GAL4"/>
    <property type="match status" value="1"/>
</dbReference>
<evidence type="ECO:0000313" key="7">
    <source>
        <dbReference type="Proteomes" id="UP000596902"/>
    </source>
</evidence>
<dbReference type="Proteomes" id="UP000596902">
    <property type="component" value="Unassembled WGS sequence"/>
</dbReference>
<feature type="compositionally biased region" description="Polar residues" evidence="4">
    <location>
        <begin position="31"/>
        <end position="52"/>
    </location>
</feature>
<feature type="coiled-coil region" evidence="3">
    <location>
        <begin position="124"/>
        <end position="151"/>
    </location>
</feature>
<reference evidence="6" key="2">
    <citation type="submission" date="2020-08" db="EMBL/GenBank/DDBJ databases">
        <title>Draft Genome Sequence of Cumin Blight Pathogen Alternaria burnsii.</title>
        <authorList>
            <person name="Feng Z."/>
        </authorList>
    </citation>
    <scope>NUCLEOTIDE SEQUENCE</scope>
    <source>
        <strain evidence="6">CBS107.38</strain>
    </source>
</reference>
<keyword evidence="1" id="KW-0479">Metal-binding</keyword>
<evidence type="ECO:0000259" key="5">
    <source>
        <dbReference type="PROSITE" id="PS50048"/>
    </source>
</evidence>
<reference evidence="6" key="1">
    <citation type="submission" date="2020-01" db="EMBL/GenBank/DDBJ databases">
        <authorList>
            <person name="Feng Z.H.Z."/>
        </authorList>
    </citation>
    <scope>NUCLEOTIDE SEQUENCE</scope>
    <source>
        <strain evidence="6">CBS107.38</strain>
    </source>
</reference>
<keyword evidence="3" id="KW-0175">Coiled coil</keyword>